<dbReference type="AlphaFoldDB" id="A0ABD2CDY2"/>
<dbReference type="EMBL" id="JAYRBN010000056">
    <property type="protein sequence ID" value="KAL2743276.1"/>
    <property type="molecule type" value="Genomic_DNA"/>
</dbReference>
<proteinExistence type="predicted"/>
<protein>
    <submittedName>
        <fullName evidence="2">Uncharacterized protein</fullName>
    </submittedName>
</protein>
<feature type="compositionally biased region" description="Basic and acidic residues" evidence="1">
    <location>
        <begin position="29"/>
        <end position="51"/>
    </location>
</feature>
<comment type="caution">
    <text evidence="2">The sequence shown here is derived from an EMBL/GenBank/DDBJ whole genome shotgun (WGS) entry which is preliminary data.</text>
</comment>
<accession>A0ABD2CDY2</accession>
<sequence>MEQSMIARGRQERTKLDRRLRSTRQSRRGGSEEKRREEKKREEEKGEEGNRECIVGCLSRGNVRKDVTSVGALALWSHREEERSPPMDILMLPSERVRSLRRGSSQKRIVHRDESDVFSFATKKEKRAFGEMVSTRVSKVLSQLEPSLRSRSVNSTVLRQSARSEIYGGAWREDLRWPRNETVLDLTFDGKKVCYDEWMESGPPLRSLNSSRNAFAHILKEASVSPLKELGPPSHLPWHLGELTVPWKDDRNVVWRERIAFKNDEGAREAAAVAVAVAEVDDDDDADEKSKIEEV</sequence>
<organism evidence="2 3">
    <name type="scientific">Vespula maculifrons</name>
    <name type="common">Eastern yellow jacket</name>
    <name type="synonym">Wasp</name>
    <dbReference type="NCBI Taxonomy" id="7453"/>
    <lineage>
        <taxon>Eukaryota</taxon>
        <taxon>Metazoa</taxon>
        <taxon>Ecdysozoa</taxon>
        <taxon>Arthropoda</taxon>
        <taxon>Hexapoda</taxon>
        <taxon>Insecta</taxon>
        <taxon>Pterygota</taxon>
        <taxon>Neoptera</taxon>
        <taxon>Endopterygota</taxon>
        <taxon>Hymenoptera</taxon>
        <taxon>Apocrita</taxon>
        <taxon>Aculeata</taxon>
        <taxon>Vespoidea</taxon>
        <taxon>Vespidae</taxon>
        <taxon>Vespinae</taxon>
        <taxon>Vespula</taxon>
    </lineage>
</organism>
<name>A0ABD2CDY2_VESMC</name>
<reference evidence="2 3" key="1">
    <citation type="journal article" date="2024" name="Ann. Entomol. Soc. Am.">
        <title>Genomic analyses of the southern and eastern yellowjacket wasps (Hymenoptera: Vespidae) reveal evolutionary signatures of social life.</title>
        <authorList>
            <person name="Catto M.A."/>
            <person name="Caine P.B."/>
            <person name="Orr S.E."/>
            <person name="Hunt B.G."/>
            <person name="Goodisman M.A.D."/>
        </authorList>
    </citation>
    <scope>NUCLEOTIDE SEQUENCE [LARGE SCALE GENOMIC DNA]</scope>
    <source>
        <strain evidence="2">232</strain>
        <tissue evidence="2">Head and thorax</tissue>
    </source>
</reference>
<dbReference type="Proteomes" id="UP001607303">
    <property type="component" value="Unassembled WGS sequence"/>
</dbReference>
<evidence type="ECO:0000256" key="1">
    <source>
        <dbReference type="SAM" id="MobiDB-lite"/>
    </source>
</evidence>
<evidence type="ECO:0000313" key="2">
    <source>
        <dbReference type="EMBL" id="KAL2743276.1"/>
    </source>
</evidence>
<feature type="region of interest" description="Disordered" evidence="1">
    <location>
        <begin position="1"/>
        <end position="51"/>
    </location>
</feature>
<feature type="compositionally biased region" description="Basic and acidic residues" evidence="1">
    <location>
        <begin position="9"/>
        <end position="20"/>
    </location>
</feature>
<evidence type="ECO:0000313" key="3">
    <source>
        <dbReference type="Proteomes" id="UP001607303"/>
    </source>
</evidence>
<keyword evidence="3" id="KW-1185">Reference proteome</keyword>
<gene>
    <name evidence="2" type="ORF">V1477_008765</name>
</gene>